<keyword evidence="2" id="KW-1185">Reference proteome</keyword>
<name>A0ACB9KZ39_9MYRT</name>
<proteinExistence type="predicted"/>
<organism evidence="1 2">
    <name type="scientific">Melastoma candidum</name>
    <dbReference type="NCBI Taxonomy" id="119954"/>
    <lineage>
        <taxon>Eukaryota</taxon>
        <taxon>Viridiplantae</taxon>
        <taxon>Streptophyta</taxon>
        <taxon>Embryophyta</taxon>
        <taxon>Tracheophyta</taxon>
        <taxon>Spermatophyta</taxon>
        <taxon>Magnoliopsida</taxon>
        <taxon>eudicotyledons</taxon>
        <taxon>Gunneridae</taxon>
        <taxon>Pentapetalae</taxon>
        <taxon>rosids</taxon>
        <taxon>malvids</taxon>
        <taxon>Myrtales</taxon>
        <taxon>Melastomataceae</taxon>
        <taxon>Melastomatoideae</taxon>
        <taxon>Melastomateae</taxon>
        <taxon>Melastoma</taxon>
    </lineage>
</organism>
<evidence type="ECO:0000313" key="2">
    <source>
        <dbReference type="Proteomes" id="UP001057402"/>
    </source>
</evidence>
<dbReference type="Proteomes" id="UP001057402">
    <property type="component" value="Chromosome 12"/>
</dbReference>
<comment type="caution">
    <text evidence="1">The sequence shown here is derived from an EMBL/GenBank/DDBJ whole genome shotgun (WGS) entry which is preliminary data.</text>
</comment>
<gene>
    <name evidence="1" type="ORF">MLD38_038505</name>
</gene>
<sequence length="1483" mass="162686">MKCESVACIWSSSAPSQHRVTASAALDCPPTLYTGGADGSIFWWNLSVSDSDPSSRAEIRAVAMLCGHAAPIADLEICYPSAASWNDRTDSSGSSLADDGTGSLISVCTDGVLCVWSRGSGHCRRRGKLAPWTGRPSSVRTLSSNRRYVCIGCSFVDELSQADDASWCYSEGGGIYADLEHKRPAKCTVLLVDTYTLSVVRTVVNGNLSWGLPSYMNIFSSSADQEKNYVILVDYHGRTQKVPLSKDALHPDVGDETEVLRYNSDDTVDNCTDTFSDLGKVLSCVGYGNVIAFLFFSCCLFKHVDTNVTIGKISFSGDCFSHYAMDSSQIKGCMFLYSAFRRRLTFSDSSEAVPINFMVWDAMGSAVIYLITFCNEIFKVEPLLSLDASSHPKCMRQSVCFSQLDTYILRIDSVCYQQNDAVLWKPSVTIWLLQFNHVGLHSCEMLGQCDSIDWNANSAPYQGSKGSDCEGYNPNYTTGEKCGASVDNYSYHSEGQTVSSSMIISESSCMPYAIVYGYADGNIEVIKLDMVHRSYSSGCQPNLDVNLDSCRRYFSGHTSSVLCLASHRMVGSAKGWDFCYVLISGSKDCTIRIWDLDSGIPVVVLNHHVAPIRQIIFPPSHTERPWIDCFLSIGEDSCVALVSLETLRVERIFPGHPGFLTRVVWDGERGYTACLCRSHGRASDVGDVLYIWDVKSGARERILRGTSAHSMFDHFCSRISKASIGGAVSSGSTSVSSLLTPMLEDIDHPSPHLRSSVKDSVTASVVRSSSKANEPWQVKTFVRRETISESQHVEKVLDRTTEHSINCQCPFPGVASLKFNLTSLILPYQGEDVGRNFGGIHNHNFPSSEIKHDDLTVTNAESSKRALNSDCLPLVEECTIRFSLSLLHSWDVDSELDQLLITDMKLKKPDLILSSGLAGDRGSLTLTFPGRNAVPELWKISSEFSAMRSLTMVSLAQRMVSFHSSSTACSALAAFYTRNLAEKVLDIKAPSLQLLVSFWQDKSEHVRMAARSLFHCAASSKIPLPLCSQTVIKHVKFISSMAGKEEKEPGSSLEERIFESTGTKLEKLEAIEELEESNIMAWLESYEVEDWISCVGGTGQDAMTSRIIVAAALAIWYPSLVKSRLPFLVVHHLVKLVMAMNEKYSSTAAELLAEGMEGTWKTCIAAEIPRLIGDIFFQIECVSSTYSSPSVPIAIRDTLIGILLPSLAMADVHGFLNVIESQIWSTASDSLVHLVSLGTLIRVIRGAPKNLVQYLDKAVSFVLQTIDPSNVVLRKNCFQTALAALKEVVRVFPMVALNETSTRLAVGDAIGDMSNASIRVFDMQSVMKIKVLDASPPPGLPTLLSGNLGTAVTTIISALCFSPHGEGLVAFSEHGLMIRWWSLGSVWWEKLSRNLAPVQCTKVIFVHPWEGFSPKTARKSVMASIMEPDGPASPVHDAGKGDGETDGLKTLIQNLDFSYRLEFAGARKVLLVRHGRELGTFLL</sequence>
<accession>A0ACB9KZ39</accession>
<evidence type="ECO:0000313" key="1">
    <source>
        <dbReference type="EMBL" id="KAI4302801.1"/>
    </source>
</evidence>
<protein>
    <submittedName>
        <fullName evidence="1">Uncharacterized protein</fullName>
    </submittedName>
</protein>
<reference evidence="2" key="1">
    <citation type="journal article" date="2023" name="Front. Plant Sci.">
        <title>Chromosomal-level genome assembly of Melastoma candidum provides insights into trichome evolution.</title>
        <authorList>
            <person name="Zhong Y."/>
            <person name="Wu W."/>
            <person name="Sun C."/>
            <person name="Zou P."/>
            <person name="Liu Y."/>
            <person name="Dai S."/>
            <person name="Zhou R."/>
        </authorList>
    </citation>
    <scope>NUCLEOTIDE SEQUENCE [LARGE SCALE GENOMIC DNA]</scope>
</reference>
<dbReference type="EMBL" id="CM042891">
    <property type="protein sequence ID" value="KAI4302801.1"/>
    <property type="molecule type" value="Genomic_DNA"/>
</dbReference>